<accession>A0AAU9X3P5</accession>
<feature type="signal peptide" evidence="8">
    <location>
        <begin position="1"/>
        <end position="23"/>
    </location>
</feature>
<dbReference type="InterPro" id="IPR022343">
    <property type="entry name" value="GCR1-cAMP_receptor"/>
</dbReference>
<dbReference type="GO" id="GO:0007166">
    <property type="term" value="P:cell surface receptor signaling pathway"/>
    <property type="evidence" value="ECO:0007669"/>
    <property type="project" value="InterPro"/>
</dbReference>
<feature type="transmembrane region" description="Helical" evidence="7">
    <location>
        <begin position="1026"/>
        <end position="1047"/>
    </location>
</feature>
<dbReference type="InterPro" id="IPR001212">
    <property type="entry name" value="Somatomedin_B_dom"/>
</dbReference>
<dbReference type="InterPro" id="IPR017981">
    <property type="entry name" value="GPCR_2-like_7TM"/>
</dbReference>
<feature type="transmembrane region" description="Helical" evidence="7">
    <location>
        <begin position="935"/>
        <end position="957"/>
    </location>
</feature>
<feature type="domain" description="G-protein coupled receptors family 2 profile 2" evidence="9">
    <location>
        <begin position="824"/>
        <end position="1078"/>
    </location>
</feature>
<evidence type="ECO:0000256" key="7">
    <source>
        <dbReference type="SAM" id="Phobius"/>
    </source>
</evidence>
<evidence type="ECO:0000256" key="6">
    <source>
        <dbReference type="SAM" id="MobiDB-lite"/>
    </source>
</evidence>
<dbReference type="Proteomes" id="UP001159428">
    <property type="component" value="Unassembled WGS sequence"/>
</dbReference>
<evidence type="ECO:0000313" key="12">
    <source>
        <dbReference type="Proteomes" id="UP001159428"/>
    </source>
</evidence>
<dbReference type="InterPro" id="IPR000832">
    <property type="entry name" value="GPCR_2_secretin-like"/>
</dbReference>
<dbReference type="Pfam" id="PF00002">
    <property type="entry name" value="7tm_2"/>
    <property type="match status" value="1"/>
</dbReference>
<dbReference type="InterPro" id="IPR036024">
    <property type="entry name" value="Somatomedin_B-like_dom_sf"/>
</dbReference>
<dbReference type="PROSITE" id="PS50261">
    <property type="entry name" value="G_PROTEIN_RECEP_F2_4"/>
    <property type="match status" value="1"/>
</dbReference>
<dbReference type="AlphaFoldDB" id="A0AAU9X3P5"/>
<evidence type="ECO:0000256" key="4">
    <source>
        <dbReference type="ARBA" id="ARBA00023136"/>
    </source>
</evidence>
<dbReference type="Pfam" id="PF01033">
    <property type="entry name" value="Somatomedin_B"/>
    <property type="match status" value="1"/>
</dbReference>
<feature type="transmembrane region" description="Helical" evidence="7">
    <location>
        <begin position="859"/>
        <end position="877"/>
    </location>
</feature>
<feature type="compositionally biased region" description="Pro residues" evidence="6">
    <location>
        <begin position="313"/>
        <end position="330"/>
    </location>
</feature>
<keyword evidence="12" id="KW-1185">Reference proteome</keyword>
<dbReference type="PROSITE" id="PS00524">
    <property type="entry name" value="SMB_1"/>
    <property type="match status" value="1"/>
</dbReference>
<organism evidence="11 12">
    <name type="scientific">Pocillopora meandrina</name>
    <dbReference type="NCBI Taxonomy" id="46732"/>
    <lineage>
        <taxon>Eukaryota</taxon>
        <taxon>Metazoa</taxon>
        <taxon>Cnidaria</taxon>
        <taxon>Anthozoa</taxon>
        <taxon>Hexacorallia</taxon>
        <taxon>Scleractinia</taxon>
        <taxon>Astrocoeniina</taxon>
        <taxon>Pocilloporidae</taxon>
        <taxon>Pocillopora</taxon>
    </lineage>
</organism>
<evidence type="ECO:0000256" key="8">
    <source>
        <dbReference type="SAM" id="SignalP"/>
    </source>
</evidence>
<comment type="caution">
    <text evidence="11">The sequence shown here is derived from an EMBL/GenBank/DDBJ whole genome shotgun (WGS) entry which is preliminary data.</text>
</comment>
<dbReference type="PRINTS" id="PR02001">
    <property type="entry name" value="GCR1CAMPR"/>
</dbReference>
<feature type="compositionally biased region" description="Low complexity" evidence="6">
    <location>
        <begin position="67"/>
        <end position="90"/>
    </location>
</feature>
<evidence type="ECO:0000256" key="2">
    <source>
        <dbReference type="ARBA" id="ARBA00022692"/>
    </source>
</evidence>
<keyword evidence="4 7" id="KW-0472">Membrane</keyword>
<feature type="compositionally biased region" description="Pro residues" evidence="6">
    <location>
        <begin position="296"/>
        <end position="305"/>
    </location>
</feature>
<evidence type="ECO:0000256" key="1">
    <source>
        <dbReference type="ARBA" id="ARBA00004141"/>
    </source>
</evidence>
<feature type="transmembrane region" description="Helical" evidence="7">
    <location>
        <begin position="985"/>
        <end position="1005"/>
    </location>
</feature>
<keyword evidence="2 7" id="KW-0812">Transmembrane</keyword>
<dbReference type="Gene3D" id="1.20.1070.10">
    <property type="entry name" value="Rhodopsin 7-helix transmembrane proteins"/>
    <property type="match status" value="1"/>
</dbReference>
<evidence type="ECO:0000256" key="5">
    <source>
        <dbReference type="ARBA" id="ARBA00023157"/>
    </source>
</evidence>
<dbReference type="CDD" id="cd15039">
    <property type="entry name" value="7tmB3_Methuselah-like"/>
    <property type="match status" value="1"/>
</dbReference>
<dbReference type="PANTHER" id="PTHR45902">
    <property type="entry name" value="LATROPHILIN RECEPTOR-LIKE PROTEIN A"/>
    <property type="match status" value="1"/>
</dbReference>
<dbReference type="SUPFAM" id="SSF81321">
    <property type="entry name" value="Family A G protein-coupled receptor-like"/>
    <property type="match status" value="1"/>
</dbReference>
<feature type="compositionally biased region" description="Low complexity" evidence="6">
    <location>
        <begin position="114"/>
        <end position="133"/>
    </location>
</feature>
<dbReference type="Gene3D" id="4.10.410.20">
    <property type="match status" value="1"/>
</dbReference>
<evidence type="ECO:0000259" key="10">
    <source>
        <dbReference type="PROSITE" id="PS50958"/>
    </source>
</evidence>
<protein>
    <submittedName>
        <fullName evidence="11">Uncharacterized protein</fullName>
    </submittedName>
</protein>
<sequence length="1131" mass="123242">MHAFLWHRSTTALFVAFYATVLFHNEAKSAQSSVSGSGPVPPFLPANGPRPSLPLPLAGGNPPYPSSSPEGESYSPLTSSASGGSPSQSLFPAGAHLPSSSSSPSDRNPPNPLSLPSDGHPTTSPSPSSGGDPLQPPLPSPDAQPLAGDGPPSLPADGHPTLPPSSLSGGNLPLPPLPSPGGQPMGCGGPPSLPAYGHPPLPPLPPSPSSGGNLPLPPLPPLPSPDGQPLAGGGPPSLPADGHIPLPPLPSSGGNVPLPPLPSPDRQSSAGGGPVSPSSLPADGHPPSPSSGGNPPLLPLPPPDGEPLAGGGPPYPCPPGNSHPPSPPSLSPIQLPTSQPQLPLQQSPSSSLPLTKSPTSSPESGDLTGSTNPTTAASPTGPAPDYFIINSLRRRCSPDEIPTDASVNAQWNENIWRFLHRCFRNNEYKKFTCKNRCGIDERLDNVTVWNRFIPLCYCDKLCDGFGDCCFDFDAICRERVNPERSTLSTTETCFALRNNPIRPIYNGYAVWRMCPKEWKENETRKKCEDEDRSDLPISLPVFDGDSLKTFKNIFCARCNGAVNTTYWRLHFVCYSWFNFTASNFSTNMDILLNNCSLEISPQDFQLNSLKRCIPRFQDCKVMSQKVNESYCQMECLRYAFPVCEKKTRFRNPQCALCNGFKPVDLGHNCVSGSGPVSPPLTILFDFTSTSRCNIRVDERKEGVSQRVERTIVCSDDELYDPYAASCKKVVSLEDYSDPRQDKQNGSDFWNPNCTIVAFNKTDFKQLLNGSIYLKKHRKTYVDNTYRFMDDKLLLCVNFSRNFTRSDNTRRYQRNEITRATPASLQLFTFIGSIISMVSLILLLLTYIMFTELRNLPGKILINLAISLLLYQSFFFVGGETDDHDTCLSVAVLLHFFVLSSFTWMNVMAYDVHRIFAPFNGSGVAANLRDDDKKRLAAYSAYAWGAPTAIVVACVVIDHTEKGAIGYGQGAEECFISHPRAKLYSFVLPVALVLVFNLLALGHTVSHILKTRKETQQITHQRQSSSVAVICFKMVSVMGLTWILGIAANVKALSFLWYPYAILNSLQGMFWLFIFLAFAVSGRALELYKSKLPGRMTKKSPVLKRNQMASNCTLQSTCNVACDYQDNRDTYL</sequence>
<feature type="compositionally biased region" description="Pro residues" evidence="6">
    <location>
        <begin position="215"/>
        <end position="226"/>
    </location>
</feature>
<keyword evidence="3 7" id="KW-1133">Transmembrane helix</keyword>
<feature type="transmembrane region" description="Helical" evidence="7">
    <location>
        <begin position="1067"/>
        <end position="1087"/>
    </location>
</feature>
<feature type="region of interest" description="Disordered" evidence="6">
    <location>
        <begin position="31"/>
        <end position="384"/>
    </location>
</feature>
<dbReference type="InterPro" id="IPR053231">
    <property type="entry name" value="GPCR_LN-TM7"/>
</dbReference>
<dbReference type="SMART" id="SM00201">
    <property type="entry name" value="SO"/>
    <property type="match status" value="1"/>
</dbReference>
<dbReference type="PROSITE" id="PS50958">
    <property type="entry name" value="SMB_2"/>
    <property type="match status" value="1"/>
</dbReference>
<dbReference type="PANTHER" id="PTHR45902:SF4">
    <property type="entry name" value="G-PROTEIN COUPLED RECEPTORS FAMILY 2 PROFILE 2 DOMAIN-CONTAINING PROTEIN"/>
    <property type="match status" value="1"/>
</dbReference>
<feature type="compositionally biased region" description="Low complexity" evidence="6">
    <location>
        <begin position="331"/>
        <end position="384"/>
    </location>
</feature>
<reference evidence="11 12" key="1">
    <citation type="submission" date="2022-05" db="EMBL/GenBank/DDBJ databases">
        <authorList>
            <consortium name="Genoscope - CEA"/>
            <person name="William W."/>
        </authorList>
    </citation>
    <scope>NUCLEOTIDE SEQUENCE [LARGE SCALE GENOMIC DNA]</scope>
</reference>
<feature type="domain" description="SMB" evidence="10">
    <location>
        <begin position="429"/>
        <end position="480"/>
    </location>
</feature>
<evidence type="ECO:0000313" key="11">
    <source>
        <dbReference type="EMBL" id="CAH3135448.1"/>
    </source>
</evidence>
<dbReference type="GO" id="GO:0004930">
    <property type="term" value="F:G protein-coupled receptor activity"/>
    <property type="evidence" value="ECO:0007669"/>
    <property type="project" value="InterPro"/>
</dbReference>
<feature type="transmembrane region" description="Helical" evidence="7">
    <location>
        <begin position="889"/>
        <end position="909"/>
    </location>
</feature>
<name>A0AAU9X3P5_9CNID</name>
<evidence type="ECO:0000256" key="3">
    <source>
        <dbReference type="ARBA" id="ARBA00022989"/>
    </source>
</evidence>
<dbReference type="SUPFAM" id="SSF90188">
    <property type="entry name" value="Somatomedin B domain"/>
    <property type="match status" value="1"/>
</dbReference>
<gene>
    <name evidence="11" type="ORF">PMEA_00016226</name>
</gene>
<dbReference type="EMBL" id="CALNXJ010000029">
    <property type="protein sequence ID" value="CAH3135448.1"/>
    <property type="molecule type" value="Genomic_DNA"/>
</dbReference>
<evidence type="ECO:0000259" key="9">
    <source>
        <dbReference type="PROSITE" id="PS50261"/>
    </source>
</evidence>
<proteinExistence type="predicted"/>
<feature type="transmembrane region" description="Helical" evidence="7">
    <location>
        <begin position="826"/>
        <end position="847"/>
    </location>
</feature>
<feature type="compositionally biased region" description="Pro residues" evidence="6">
    <location>
        <begin position="191"/>
        <end position="208"/>
    </location>
</feature>
<dbReference type="GO" id="GO:0016020">
    <property type="term" value="C:membrane"/>
    <property type="evidence" value="ECO:0007669"/>
    <property type="project" value="UniProtKB-SubCell"/>
</dbReference>
<comment type="subcellular location">
    <subcellularLocation>
        <location evidence="1">Membrane</location>
        <topology evidence="1">Multi-pass membrane protein</topology>
    </subcellularLocation>
</comment>
<keyword evidence="8" id="KW-0732">Signal</keyword>
<feature type="chain" id="PRO_5043347762" evidence="8">
    <location>
        <begin position="24"/>
        <end position="1131"/>
    </location>
</feature>
<keyword evidence="5" id="KW-1015">Disulfide bond</keyword>